<dbReference type="SUPFAM" id="SSF48403">
    <property type="entry name" value="Ankyrin repeat"/>
    <property type="match status" value="1"/>
</dbReference>
<protein>
    <submittedName>
        <fullName evidence="3">Ankyrin repeat domain-containing protein</fullName>
    </submittedName>
</protein>
<sequence>MKKSIVYLGVALVAFANVSLASNGNSFSEIKNKIEFSETITPLSVAISKGDIESVKKFIEYGADVNEKSNGMSPLMIAARYNKTEIIKFLLSKGARLNEKDENGYTALKYAELSNANEAIQLLKQN</sequence>
<reference evidence="3 4" key="1">
    <citation type="submission" date="2018-06" db="EMBL/GenBank/DDBJ databases">
        <title>Flavobacterium sp IMCC34762, genome.</title>
        <authorList>
            <person name="Joung Y."/>
            <person name="Cho J."/>
            <person name="Song J."/>
        </authorList>
    </citation>
    <scope>NUCLEOTIDE SEQUENCE [LARGE SCALE GENOMIC DNA]</scope>
    <source>
        <strain evidence="3 4">IMCC34762</strain>
    </source>
</reference>
<feature type="chain" id="PRO_5015895005" evidence="2">
    <location>
        <begin position="22"/>
        <end position="126"/>
    </location>
</feature>
<dbReference type="PROSITE" id="PS50088">
    <property type="entry name" value="ANK_REPEAT"/>
    <property type="match status" value="2"/>
</dbReference>
<dbReference type="PANTHER" id="PTHR22677:SF4">
    <property type="entry name" value="USHER SYNDROME TYPE-1G PROTEIN-LIKE PROTEIN"/>
    <property type="match status" value="1"/>
</dbReference>
<gene>
    <name evidence="3" type="ORF">DOS84_11555</name>
</gene>
<feature type="signal peptide" evidence="2">
    <location>
        <begin position="1"/>
        <end position="21"/>
    </location>
</feature>
<evidence type="ECO:0000256" key="2">
    <source>
        <dbReference type="SAM" id="SignalP"/>
    </source>
</evidence>
<dbReference type="RefSeq" id="WP_111410266.1">
    <property type="nucleotide sequence ID" value="NZ_QKXH01000006.1"/>
</dbReference>
<dbReference type="OrthoDB" id="1374157at2"/>
<evidence type="ECO:0000313" key="4">
    <source>
        <dbReference type="Proteomes" id="UP000249177"/>
    </source>
</evidence>
<dbReference type="Pfam" id="PF12796">
    <property type="entry name" value="Ank_2"/>
    <property type="match status" value="1"/>
</dbReference>
<name>A0A2W7TVR1_9FLAO</name>
<comment type="caution">
    <text evidence="3">The sequence shown here is derived from an EMBL/GenBank/DDBJ whole genome shotgun (WGS) entry which is preliminary data.</text>
</comment>
<dbReference type="PANTHER" id="PTHR22677">
    <property type="entry name" value="ANKYRIN REPEAT DOMAIN-CONTAINING PROTEIN 60"/>
    <property type="match status" value="1"/>
</dbReference>
<dbReference type="InterPro" id="IPR039323">
    <property type="entry name" value="ANKRD_45/46/60"/>
</dbReference>
<dbReference type="Proteomes" id="UP000249177">
    <property type="component" value="Unassembled WGS sequence"/>
</dbReference>
<proteinExistence type="predicted"/>
<keyword evidence="1" id="KW-0040">ANK repeat</keyword>
<dbReference type="Gene3D" id="1.25.40.20">
    <property type="entry name" value="Ankyrin repeat-containing domain"/>
    <property type="match status" value="1"/>
</dbReference>
<feature type="repeat" description="ANK" evidence="1">
    <location>
        <begin position="70"/>
        <end position="102"/>
    </location>
</feature>
<keyword evidence="4" id="KW-1185">Reference proteome</keyword>
<organism evidence="3 4">
    <name type="scientific">Flavobacterium aquariorum</name>
    <dbReference type="NCBI Taxonomy" id="2217670"/>
    <lineage>
        <taxon>Bacteria</taxon>
        <taxon>Pseudomonadati</taxon>
        <taxon>Bacteroidota</taxon>
        <taxon>Flavobacteriia</taxon>
        <taxon>Flavobacteriales</taxon>
        <taxon>Flavobacteriaceae</taxon>
        <taxon>Flavobacterium</taxon>
    </lineage>
</organism>
<dbReference type="SMART" id="SM00248">
    <property type="entry name" value="ANK"/>
    <property type="match status" value="2"/>
</dbReference>
<keyword evidence="2" id="KW-0732">Signal</keyword>
<evidence type="ECO:0000313" key="3">
    <source>
        <dbReference type="EMBL" id="PZX93486.1"/>
    </source>
</evidence>
<accession>A0A2W7TVR1</accession>
<feature type="repeat" description="ANK" evidence="1">
    <location>
        <begin position="38"/>
        <end position="70"/>
    </location>
</feature>
<dbReference type="InterPro" id="IPR036770">
    <property type="entry name" value="Ankyrin_rpt-contain_sf"/>
</dbReference>
<dbReference type="PROSITE" id="PS50297">
    <property type="entry name" value="ANK_REP_REGION"/>
    <property type="match status" value="2"/>
</dbReference>
<dbReference type="AlphaFoldDB" id="A0A2W7TVR1"/>
<dbReference type="InterPro" id="IPR002110">
    <property type="entry name" value="Ankyrin_rpt"/>
</dbReference>
<dbReference type="EMBL" id="QKXH01000006">
    <property type="protein sequence ID" value="PZX93486.1"/>
    <property type="molecule type" value="Genomic_DNA"/>
</dbReference>
<evidence type="ECO:0000256" key="1">
    <source>
        <dbReference type="PROSITE-ProRule" id="PRU00023"/>
    </source>
</evidence>